<evidence type="ECO:0000256" key="12">
    <source>
        <dbReference type="PIRSR" id="PIRSR602401-1"/>
    </source>
</evidence>
<evidence type="ECO:0000256" key="2">
    <source>
        <dbReference type="ARBA" id="ARBA00004167"/>
    </source>
</evidence>
<evidence type="ECO:0000256" key="1">
    <source>
        <dbReference type="ARBA" id="ARBA00001971"/>
    </source>
</evidence>
<feature type="transmembrane region" description="Helical" evidence="14">
    <location>
        <begin position="12"/>
        <end position="30"/>
    </location>
</feature>
<feature type="transmembrane region" description="Helical" evidence="14">
    <location>
        <begin position="75"/>
        <end position="97"/>
    </location>
</feature>
<accession>A0A6D2IS23</accession>
<feature type="binding site" description="axial binding residue" evidence="12">
    <location>
        <position position="489"/>
    </location>
    <ligand>
        <name>heme</name>
        <dbReference type="ChEBI" id="CHEBI:30413"/>
    </ligand>
    <ligandPart>
        <name>Fe</name>
        <dbReference type="ChEBI" id="CHEBI:18248"/>
    </ligandPart>
</feature>
<keyword evidence="16" id="KW-1185">Reference proteome</keyword>
<dbReference type="GO" id="GO:0016020">
    <property type="term" value="C:membrane"/>
    <property type="evidence" value="ECO:0007669"/>
    <property type="project" value="UniProtKB-SubCell"/>
</dbReference>
<dbReference type="Gene3D" id="1.10.630.10">
    <property type="entry name" value="Cytochrome P450"/>
    <property type="match status" value="2"/>
</dbReference>
<comment type="subcellular location">
    <subcellularLocation>
        <location evidence="2">Membrane</location>
        <topology evidence="2">Single-pass membrane protein</topology>
    </subcellularLocation>
</comment>
<comment type="cofactor">
    <cofactor evidence="1 12">
        <name>heme</name>
        <dbReference type="ChEBI" id="CHEBI:30413"/>
    </cofactor>
</comment>
<evidence type="ECO:0000256" key="4">
    <source>
        <dbReference type="ARBA" id="ARBA00022617"/>
    </source>
</evidence>
<proteinExistence type="inferred from homology"/>
<evidence type="ECO:0000256" key="10">
    <source>
        <dbReference type="ARBA" id="ARBA00023033"/>
    </source>
</evidence>
<feature type="transmembrane region" description="Helical" evidence="14">
    <location>
        <begin position="118"/>
        <end position="140"/>
    </location>
</feature>
<dbReference type="FunFam" id="1.10.630.10:FF:000019">
    <property type="entry name" value="Cytochrome P450 family protein"/>
    <property type="match status" value="1"/>
</dbReference>
<dbReference type="Pfam" id="PF00067">
    <property type="entry name" value="p450"/>
    <property type="match status" value="1"/>
</dbReference>
<dbReference type="PANTHER" id="PTHR24298:SF475">
    <property type="entry name" value="CYTOCHROME P450 705A5-RELATED"/>
    <property type="match status" value="1"/>
</dbReference>
<evidence type="ECO:0000256" key="5">
    <source>
        <dbReference type="ARBA" id="ARBA00022692"/>
    </source>
</evidence>
<comment type="caution">
    <text evidence="15">The sequence shown here is derived from an EMBL/GenBank/DDBJ whole genome shotgun (WGS) entry which is preliminary data.</text>
</comment>
<name>A0A6D2IS23_9BRAS</name>
<dbReference type="InterPro" id="IPR001128">
    <property type="entry name" value="Cyt_P450"/>
</dbReference>
<evidence type="ECO:0000256" key="11">
    <source>
        <dbReference type="ARBA" id="ARBA00023136"/>
    </source>
</evidence>
<dbReference type="CDD" id="cd20655">
    <property type="entry name" value="CYP93"/>
    <property type="match status" value="1"/>
</dbReference>
<evidence type="ECO:0008006" key="17">
    <source>
        <dbReference type="Google" id="ProtNLM"/>
    </source>
</evidence>
<dbReference type="PANTHER" id="PTHR24298">
    <property type="entry name" value="FLAVONOID 3'-MONOOXYGENASE-RELATED"/>
    <property type="match status" value="1"/>
</dbReference>
<evidence type="ECO:0000313" key="15">
    <source>
        <dbReference type="EMBL" id="CAA7029930.1"/>
    </source>
</evidence>
<organism evidence="15 16">
    <name type="scientific">Microthlaspi erraticum</name>
    <dbReference type="NCBI Taxonomy" id="1685480"/>
    <lineage>
        <taxon>Eukaryota</taxon>
        <taxon>Viridiplantae</taxon>
        <taxon>Streptophyta</taxon>
        <taxon>Embryophyta</taxon>
        <taxon>Tracheophyta</taxon>
        <taxon>Spermatophyta</taxon>
        <taxon>Magnoliopsida</taxon>
        <taxon>eudicotyledons</taxon>
        <taxon>Gunneridae</taxon>
        <taxon>Pentapetalae</taxon>
        <taxon>rosids</taxon>
        <taxon>malvids</taxon>
        <taxon>Brassicales</taxon>
        <taxon>Brassicaceae</taxon>
        <taxon>Coluteocarpeae</taxon>
        <taxon>Microthlaspi</taxon>
    </lineage>
</organism>
<evidence type="ECO:0000256" key="3">
    <source>
        <dbReference type="ARBA" id="ARBA00010617"/>
    </source>
</evidence>
<dbReference type="GO" id="GO:0020037">
    <property type="term" value="F:heme binding"/>
    <property type="evidence" value="ECO:0007669"/>
    <property type="project" value="InterPro"/>
</dbReference>
<dbReference type="PROSITE" id="PS00086">
    <property type="entry name" value="CYTOCHROME_P450"/>
    <property type="match status" value="1"/>
</dbReference>
<evidence type="ECO:0000256" key="6">
    <source>
        <dbReference type="ARBA" id="ARBA00022723"/>
    </source>
</evidence>
<dbReference type="GO" id="GO:0016709">
    <property type="term" value="F:oxidoreductase activity, acting on paired donors, with incorporation or reduction of molecular oxygen, NAD(P)H as one donor, and incorporation of one atom of oxygen"/>
    <property type="evidence" value="ECO:0007669"/>
    <property type="project" value="TreeGrafter"/>
</dbReference>
<gene>
    <name evidence="15" type="ORF">MERR_LOCUS17165</name>
</gene>
<evidence type="ECO:0000256" key="14">
    <source>
        <dbReference type="SAM" id="Phobius"/>
    </source>
</evidence>
<keyword evidence="9 12" id="KW-0408">Iron</keyword>
<evidence type="ECO:0000256" key="13">
    <source>
        <dbReference type="RuleBase" id="RU000461"/>
    </source>
</evidence>
<sequence length="549" mass="62180">MAAILNVDFQKYFILILLCFFSLLCYSLFFKKPKDGSHFPSSPPSLPIIGHLHLLLSVRPHRAFQKISSKYGPLLYLRIFNVPIVLVSSASVAYEIFTTHDVNVSTHGKISSKYGPLLYLRIFNVPIVLVSSASVAYEIFTTHDVNVSTHGVRIMEDSLLFGPETFTGAPYGDYYKFMKKLLVMNLFGTQALERSRAIRADELERFYGDLLDKARKKESVEIGKEAMKLTNNNVCRILMGRTFSEEKGEAGRVRDSVKKTMGLIRKVVLSNTLGKPLKKLGISLFGKEIRRVSHGFDDLLEKNLREHEEKKPEKHQVMDMMDVLLAASRDENAEYKITKNHIKLLFVELFLGGTDSAGQVTQWAMAEIINKPSVLERLRQEIDSVVEKTRLIQEADLPRLPYLQAVVKETLRLHPPAPVVVRMFEQGCKVGGFCIPEKTTLAKNVYAVMRDPDIWKDPNDFKPERFLASSRSDQESIKYLPFGGGRRICPGLNLGYIFVETAVGMMVQCFDWRLKGDKVVNMEETVSGMTLTMAHPLRCTHLPRTVPLA</sequence>
<reference evidence="15" key="1">
    <citation type="submission" date="2020-01" db="EMBL/GenBank/DDBJ databases">
        <authorList>
            <person name="Mishra B."/>
        </authorList>
    </citation>
    <scope>NUCLEOTIDE SEQUENCE [LARGE SCALE GENOMIC DNA]</scope>
</reference>
<dbReference type="InterPro" id="IPR036396">
    <property type="entry name" value="Cyt_P450_sf"/>
</dbReference>
<dbReference type="EMBL" id="CACVBM020001087">
    <property type="protein sequence ID" value="CAA7029930.1"/>
    <property type="molecule type" value="Genomic_DNA"/>
</dbReference>
<keyword evidence="6 12" id="KW-0479">Metal-binding</keyword>
<dbReference type="PRINTS" id="PR00463">
    <property type="entry name" value="EP450I"/>
</dbReference>
<keyword evidence="4 12" id="KW-0349">Heme</keyword>
<dbReference type="GO" id="GO:0005506">
    <property type="term" value="F:iron ion binding"/>
    <property type="evidence" value="ECO:0007669"/>
    <property type="project" value="InterPro"/>
</dbReference>
<keyword evidence="10 13" id="KW-0503">Monooxygenase</keyword>
<dbReference type="InterPro" id="IPR002401">
    <property type="entry name" value="Cyt_P450_E_grp-I"/>
</dbReference>
<evidence type="ECO:0000256" key="7">
    <source>
        <dbReference type="ARBA" id="ARBA00022989"/>
    </source>
</evidence>
<dbReference type="OrthoDB" id="1103324at2759"/>
<dbReference type="Proteomes" id="UP000467841">
    <property type="component" value="Unassembled WGS sequence"/>
</dbReference>
<dbReference type="InterPro" id="IPR017972">
    <property type="entry name" value="Cyt_P450_CS"/>
</dbReference>
<keyword evidence="8 13" id="KW-0560">Oxidoreductase</keyword>
<dbReference type="SUPFAM" id="SSF48264">
    <property type="entry name" value="Cytochrome P450"/>
    <property type="match status" value="2"/>
</dbReference>
<comment type="similarity">
    <text evidence="3 13">Belongs to the cytochrome P450 family.</text>
</comment>
<protein>
    <recommendedName>
        <fullName evidence="17">Cytochrome P450</fullName>
    </recommendedName>
</protein>
<keyword evidence="5 14" id="KW-0812">Transmembrane</keyword>
<evidence type="ECO:0000256" key="9">
    <source>
        <dbReference type="ARBA" id="ARBA00023004"/>
    </source>
</evidence>
<dbReference type="InterPro" id="IPR051103">
    <property type="entry name" value="Plant_metabolite_P450s"/>
</dbReference>
<dbReference type="PRINTS" id="PR00385">
    <property type="entry name" value="P450"/>
</dbReference>
<dbReference type="AlphaFoldDB" id="A0A6D2IS23"/>
<evidence type="ECO:0000256" key="8">
    <source>
        <dbReference type="ARBA" id="ARBA00023002"/>
    </source>
</evidence>
<keyword evidence="11 14" id="KW-0472">Membrane</keyword>
<keyword evidence="7 14" id="KW-1133">Transmembrane helix</keyword>
<evidence type="ECO:0000313" key="16">
    <source>
        <dbReference type="Proteomes" id="UP000467841"/>
    </source>
</evidence>